<gene>
    <name evidence="1" type="ORF">MAE30S32_28340</name>
</gene>
<accession>A0A510PK45</accession>
<sequence length="231" mass="24399">MKTLLTILTPRLPMGLAGITLSAVTILKLSAPQPVAAVILLPDNFDTENGGVGILNYVGLANWNVTEGTVDLIGNGLFDFLPGNGLYLDLDGSTGNAGRIESKTTYSFNPADIVELQFKLAGSQRGDTNSVTVSLGSLFSEIFTLNSSEPFTTITRNFTVASPANGKLVFDHAGGDWQGLLLDQVKISVNQTISIPEPSSTSVIFALGFLGAGSCLKQKLSQSKQSNQDED</sequence>
<evidence type="ECO:0000313" key="1">
    <source>
        <dbReference type="EMBL" id="GCA94182.1"/>
    </source>
</evidence>
<evidence type="ECO:0000313" key="2">
    <source>
        <dbReference type="Proteomes" id="UP000321223"/>
    </source>
</evidence>
<comment type="caution">
    <text evidence="1">The sequence shown here is derived from an EMBL/GenBank/DDBJ whole genome shotgun (WGS) entry which is preliminary data.</text>
</comment>
<dbReference type="EMBL" id="BHVU01000175">
    <property type="protein sequence ID" value="GCA94182.1"/>
    <property type="molecule type" value="Genomic_DNA"/>
</dbReference>
<dbReference type="AlphaFoldDB" id="A0A510PK45"/>
<proteinExistence type="predicted"/>
<name>A0A510PK45_MICAE</name>
<evidence type="ECO:0008006" key="3">
    <source>
        <dbReference type="Google" id="ProtNLM"/>
    </source>
</evidence>
<dbReference type="Proteomes" id="UP000321223">
    <property type="component" value="Unassembled WGS sequence"/>
</dbReference>
<organism evidence="1 2">
    <name type="scientific">Microcystis aeruginosa 11-30S32</name>
    <dbReference type="NCBI Taxonomy" id="2358142"/>
    <lineage>
        <taxon>Bacteria</taxon>
        <taxon>Bacillati</taxon>
        <taxon>Cyanobacteriota</taxon>
        <taxon>Cyanophyceae</taxon>
        <taxon>Oscillatoriophycideae</taxon>
        <taxon>Chroococcales</taxon>
        <taxon>Microcystaceae</taxon>
        <taxon>Microcystis</taxon>
    </lineage>
</organism>
<dbReference type="RefSeq" id="WP_147071567.1">
    <property type="nucleotide sequence ID" value="NZ_BHVU01000175.1"/>
</dbReference>
<reference evidence="1 2" key="1">
    <citation type="journal article" date="2019" name="Appl. Environ. Microbiol.">
        <title>Co-occurrence of broad and narrow host-range viruses infecting the toxic bloom-forming cyanobacterium Microcystis aeruginosa.</title>
        <authorList>
            <person name="Morimoto D."/>
            <person name="Tominaga K."/>
            <person name="Nishimura Y."/>
            <person name="Yoshida N."/>
            <person name="Kimura S."/>
            <person name="Sako Y."/>
            <person name="Yoshida T."/>
        </authorList>
    </citation>
    <scope>NUCLEOTIDE SEQUENCE [LARGE SCALE GENOMIC DNA]</scope>
    <source>
        <strain evidence="1 2">11-30S32</strain>
    </source>
</reference>
<protein>
    <recommendedName>
        <fullName evidence="3">PEP-CTERM sorting domain-containing protein</fullName>
    </recommendedName>
</protein>